<keyword evidence="1" id="KW-0677">Repeat</keyword>
<dbReference type="PROSITE" id="PS50293">
    <property type="entry name" value="TPR_REGION"/>
    <property type="match status" value="1"/>
</dbReference>
<evidence type="ECO:0000256" key="2">
    <source>
        <dbReference type="ARBA" id="ARBA00022803"/>
    </source>
</evidence>
<evidence type="ECO:0000313" key="4">
    <source>
        <dbReference type="EMBL" id="MDR9894427.1"/>
    </source>
</evidence>
<feature type="repeat" description="TPR" evidence="3">
    <location>
        <begin position="72"/>
        <end position="105"/>
    </location>
</feature>
<dbReference type="PANTHER" id="PTHR45641:SF19">
    <property type="entry name" value="NEPHROCYSTIN-3"/>
    <property type="match status" value="1"/>
</dbReference>
<dbReference type="InterPro" id="IPR019734">
    <property type="entry name" value="TPR_rpt"/>
</dbReference>
<sequence>MRKLNNVSKKTESTTNLLDNTNSLTQLQKANSITNRAILYASKGRYMEAKQLFMQALEILESLFGKEHLLVANGYNNLGVLFYFQGRYTEAKNLYEQALELRLRLLGKQHSNVTQSLSNLVALYRNQGEYAQAMKIQHLLPIEPNSDIRNSLDKLAKLYSFEKRYTKPEPLS</sequence>
<dbReference type="InterPro" id="IPR011990">
    <property type="entry name" value="TPR-like_helical_dom_sf"/>
</dbReference>
<dbReference type="PANTHER" id="PTHR45641">
    <property type="entry name" value="TETRATRICOPEPTIDE REPEAT PROTEIN (AFU_ORTHOLOGUE AFUA_6G03870)"/>
    <property type="match status" value="1"/>
</dbReference>
<gene>
    <name evidence="4" type="ORF">G7B40_007555</name>
</gene>
<dbReference type="EMBL" id="JAALHA020000002">
    <property type="protein sequence ID" value="MDR9894427.1"/>
    <property type="molecule type" value="Genomic_DNA"/>
</dbReference>
<reference evidence="5" key="1">
    <citation type="journal article" date="2021" name="Science">
        <title>Hunting the eagle killer: A cyanobacterial neurotoxin causes vacuolar myelinopathy.</title>
        <authorList>
            <person name="Breinlinger S."/>
            <person name="Phillips T.J."/>
            <person name="Haram B.N."/>
            <person name="Mares J."/>
            <person name="Martinez Yerena J.A."/>
            <person name="Hrouzek P."/>
            <person name="Sobotka R."/>
            <person name="Henderson W.M."/>
            <person name="Schmieder P."/>
            <person name="Williams S.M."/>
            <person name="Lauderdale J.D."/>
            <person name="Wilde H.D."/>
            <person name="Gerrin W."/>
            <person name="Kust A."/>
            <person name="Washington J.W."/>
            <person name="Wagner C."/>
            <person name="Geier B."/>
            <person name="Liebeke M."/>
            <person name="Enke H."/>
            <person name="Niedermeyer T.H.J."/>
            <person name="Wilde S.B."/>
        </authorList>
    </citation>
    <scope>NUCLEOTIDE SEQUENCE [LARGE SCALE GENOMIC DNA]</scope>
    <source>
        <strain evidence="5">Thurmond2011</strain>
    </source>
</reference>
<organism evidence="4 5">
    <name type="scientific">Aetokthonos hydrillicola Thurmond2011</name>
    <dbReference type="NCBI Taxonomy" id="2712845"/>
    <lineage>
        <taxon>Bacteria</taxon>
        <taxon>Bacillati</taxon>
        <taxon>Cyanobacteriota</taxon>
        <taxon>Cyanophyceae</taxon>
        <taxon>Nostocales</taxon>
        <taxon>Hapalosiphonaceae</taxon>
        <taxon>Aetokthonos</taxon>
    </lineage>
</organism>
<accession>A0AAP5I3I8</accession>
<name>A0AAP5I3I8_9CYAN</name>
<dbReference type="AlphaFoldDB" id="A0AAP5I3I8"/>
<dbReference type="SMART" id="SM00028">
    <property type="entry name" value="TPR"/>
    <property type="match status" value="3"/>
</dbReference>
<evidence type="ECO:0000256" key="3">
    <source>
        <dbReference type="PROSITE-ProRule" id="PRU00339"/>
    </source>
</evidence>
<dbReference type="Proteomes" id="UP000667802">
    <property type="component" value="Unassembled WGS sequence"/>
</dbReference>
<dbReference type="Gene3D" id="1.25.40.10">
    <property type="entry name" value="Tetratricopeptide repeat domain"/>
    <property type="match status" value="1"/>
</dbReference>
<comment type="caution">
    <text evidence="4">The sequence shown here is derived from an EMBL/GenBank/DDBJ whole genome shotgun (WGS) entry which is preliminary data.</text>
</comment>
<keyword evidence="5" id="KW-1185">Reference proteome</keyword>
<dbReference type="RefSeq" id="WP_208343444.1">
    <property type="nucleotide sequence ID" value="NZ_CAWQFN010000314.1"/>
</dbReference>
<protein>
    <submittedName>
        <fullName evidence="4">Tetratricopeptide repeat protein</fullName>
    </submittedName>
</protein>
<dbReference type="Pfam" id="PF13424">
    <property type="entry name" value="TPR_12"/>
    <property type="match status" value="1"/>
</dbReference>
<dbReference type="Pfam" id="PF13374">
    <property type="entry name" value="TPR_10"/>
    <property type="match status" value="1"/>
</dbReference>
<proteinExistence type="predicted"/>
<dbReference type="SUPFAM" id="SSF48452">
    <property type="entry name" value="TPR-like"/>
    <property type="match status" value="1"/>
</dbReference>
<feature type="repeat" description="TPR" evidence="3">
    <location>
        <begin position="30"/>
        <end position="63"/>
    </location>
</feature>
<keyword evidence="2 3" id="KW-0802">TPR repeat</keyword>
<evidence type="ECO:0000256" key="1">
    <source>
        <dbReference type="ARBA" id="ARBA00022737"/>
    </source>
</evidence>
<evidence type="ECO:0000313" key="5">
    <source>
        <dbReference type="Proteomes" id="UP000667802"/>
    </source>
</evidence>
<dbReference type="PROSITE" id="PS50005">
    <property type="entry name" value="TPR"/>
    <property type="match status" value="2"/>
</dbReference>